<dbReference type="Gene3D" id="3.40.50.1170">
    <property type="entry name" value="L-asparaginase, N-terminal domain"/>
    <property type="match status" value="1"/>
</dbReference>
<evidence type="ECO:0000256" key="5">
    <source>
        <dbReference type="PIRSR" id="PIRSR001220-2"/>
    </source>
</evidence>
<dbReference type="SUPFAM" id="SSF53774">
    <property type="entry name" value="Glutaminase/Asparaginase"/>
    <property type="match status" value="1"/>
</dbReference>
<evidence type="ECO:0000256" key="1">
    <source>
        <dbReference type="ARBA" id="ARBA00010518"/>
    </source>
</evidence>
<keyword evidence="11" id="KW-1185">Reference proteome</keyword>
<feature type="binding site" evidence="5">
    <location>
        <begin position="98"/>
        <end position="99"/>
    </location>
    <ligand>
        <name>substrate</name>
    </ligand>
</feature>
<evidence type="ECO:0000256" key="7">
    <source>
        <dbReference type="PROSITE-ProRule" id="PRU10100"/>
    </source>
</evidence>
<dbReference type="InterPro" id="IPR006034">
    <property type="entry name" value="Asparaginase/glutaminase-like"/>
</dbReference>
<evidence type="ECO:0000313" key="11">
    <source>
        <dbReference type="Proteomes" id="UP000675163"/>
    </source>
</evidence>
<dbReference type="InterPro" id="IPR040919">
    <property type="entry name" value="Asparaginase_C"/>
</dbReference>
<dbReference type="InterPro" id="IPR027475">
    <property type="entry name" value="Asparaginase/glutaminase_AS2"/>
</dbReference>
<feature type="active site" evidence="6">
    <location>
        <position position="19"/>
    </location>
</feature>
<evidence type="ECO:0000256" key="2">
    <source>
        <dbReference type="ARBA" id="ARBA00012920"/>
    </source>
</evidence>
<dbReference type="SFLD" id="SFLDS00057">
    <property type="entry name" value="Glutaminase/Asparaginase"/>
    <property type="match status" value="1"/>
</dbReference>
<feature type="binding site" evidence="5">
    <location>
        <position position="65"/>
    </location>
    <ligand>
        <name>substrate</name>
    </ligand>
</feature>
<feature type="domain" description="Asparaginase/glutaminase C-terminal" evidence="9">
    <location>
        <begin position="206"/>
        <end position="319"/>
    </location>
</feature>
<dbReference type="Gene3D" id="3.40.50.40">
    <property type="match status" value="1"/>
</dbReference>
<dbReference type="SMART" id="SM00870">
    <property type="entry name" value="Asparaginase"/>
    <property type="match status" value="1"/>
</dbReference>
<dbReference type="PIRSF" id="PIRSF500176">
    <property type="entry name" value="L_ASNase"/>
    <property type="match status" value="1"/>
</dbReference>
<gene>
    <name evidence="10" type="ORF">JOF28_002583</name>
</gene>
<proteinExistence type="inferred from homology"/>
<dbReference type="PRINTS" id="PR00139">
    <property type="entry name" value="ASNGLNASE"/>
</dbReference>
<organism evidence="10 11">
    <name type="scientific">Leucobacter exalbidus</name>
    <dbReference type="NCBI Taxonomy" id="662960"/>
    <lineage>
        <taxon>Bacteria</taxon>
        <taxon>Bacillati</taxon>
        <taxon>Actinomycetota</taxon>
        <taxon>Actinomycetes</taxon>
        <taxon>Micrococcales</taxon>
        <taxon>Microbacteriaceae</taxon>
        <taxon>Leucobacter</taxon>
    </lineage>
</organism>
<evidence type="ECO:0000256" key="3">
    <source>
        <dbReference type="ARBA" id="ARBA00049366"/>
    </source>
</evidence>
<dbReference type="InterPro" id="IPR036152">
    <property type="entry name" value="Asp/glu_Ase-like_sf"/>
</dbReference>
<dbReference type="PROSITE" id="PS00917">
    <property type="entry name" value="ASN_GLN_ASE_2"/>
    <property type="match status" value="1"/>
</dbReference>
<dbReference type="InterPro" id="IPR041725">
    <property type="entry name" value="L-asparaginase_I"/>
</dbReference>
<dbReference type="PROSITE" id="PS51732">
    <property type="entry name" value="ASN_GLN_ASE_3"/>
    <property type="match status" value="1"/>
</dbReference>
<sequence length="332" mass="34440">MPVPPASRPSVLIFATGGTIGMRQTDQGLAPDPDFPEALERMVAGICAPIGVDPRVNHLLPAIDSSNAEADTAPRIARAIRARVRTHRPRGVVIAHGTDTLAYTAARLAFELSDIGCPVIVTGSQFAHGAPDTDAVDNLTLAIRAAVRASATAPVSIAFGGKLLPAVRASKCHTEALEGFRAERSLAPAPTGVPASEGEPRPRSARVLTYRFVPGVTAEDLRCATLGAPDALVLECYGSGNAPMARPGMLGTLREIGSRMPVVAITQCANGSVDLSRYAVGRELAAAGVIDGSDLTLEAAIAKLGFLLDRGISGPALRALVERNLVGECHGR</sequence>
<dbReference type="PROSITE" id="PS00144">
    <property type="entry name" value="ASN_GLN_ASE_1"/>
    <property type="match status" value="1"/>
</dbReference>
<dbReference type="EC" id="3.5.1.1" evidence="2"/>
<dbReference type="Pfam" id="PF17763">
    <property type="entry name" value="Asparaginase_C"/>
    <property type="match status" value="1"/>
</dbReference>
<dbReference type="PANTHER" id="PTHR11707:SF28">
    <property type="entry name" value="60 KDA LYSOPHOSPHOLIPASE"/>
    <property type="match status" value="1"/>
</dbReference>
<dbReference type="EMBL" id="JAFIDA010000001">
    <property type="protein sequence ID" value="MBP1327351.1"/>
    <property type="molecule type" value="Genomic_DNA"/>
</dbReference>
<evidence type="ECO:0000259" key="9">
    <source>
        <dbReference type="Pfam" id="PF17763"/>
    </source>
</evidence>
<reference evidence="10" key="1">
    <citation type="submission" date="2021-02" db="EMBL/GenBank/DDBJ databases">
        <title>Sequencing the genomes of 1000 actinobacteria strains.</title>
        <authorList>
            <person name="Klenk H.-P."/>
        </authorList>
    </citation>
    <scope>NUCLEOTIDE SEQUENCE</scope>
    <source>
        <strain evidence="10">DSM 22850</strain>
    </source>
</reference>
<dbReference type="InterPro" id="IPR020827">
    <property type="entry name" value="Asparaginase/glutaminase_AS1"/>
</dbReference>
<name>A0A940PYF1_9MICO</name>
<evidence type="ECO:0000259" key="8">
    <source>
        <dbReference type="Pfam" id="PF00710"/>
    </source>
</evidence>
<dbReference type="CDD" id="cd08963">
    <property type="entry name" value="L-asparaginase_I"/>
    <property type="match status" value="1"/>
</dbReference>
<dbReference type="RefSeq" id="WP_209706116.1">
    <property type="nucleotide sequence ID" value="NZ_JAFIDA010000001.1"/>
</dbReference>
<dbReference type="Proteomes" id="UP000675163">
    <property type="component" value="Unassembled WGS sequence"/>
</dbReference>
<dbReference type="InterPro" id="IPR027474">
    <property type="entry name" value="L-asparaginase_N"/>
</dbReference>
<dbReference type="PIRSF" id="PIRSF001220">
    <property type="entry name" value="L-ASNase_gatD"/>
    <property type="match status" value="1"/>
</dbReference>
<dbReference type="Pfam" id="PF00710">
    <property type="entry name" value="Asparaginase"/>
    <property type="match status" value="1"/>
</dbReference>
<dbReference type="InterPro" id="IPR027473">
    <property type="entry name" value="L-asparaginase_C"/>
</dbReference>
<accession>A0A940PYF1</accession>
<feature type="active site" evidence="7">
    <location>
        <position position="98"/>
    </location>
</feature>
<evidence type="ECO:0000256" key="6">
    <source>
        <dbReference type="PROSITE-ProRule" id="PRU10099"/>
    </source>
</evidence>
<feature type="domain" description="L-asparaginase N-terminal" evidence="8">
    <location>
        <begin position="11"/>
        <end position="183"/>
    </location>
</feature>
<dbReference type="AlphaFoldDB" id="A0A940PYF1"/>
<evidence type="ECO:0000256" key="4">
    <source>
        <dbReference type="PIRSR" id="PIRSR001220-1"/>
    </source>
</evidence>
<dbReference type="GO" id="GO:0006520">
    <property type="term" value="P:amino acid metabolic process"/>
    <property type="evidence" value="ECO:0007669"/>
    <property type="project" value="InterPro"/>
</dbReference>
<dbReference type="GO" id="GO:0004067">
    <property type="term" value="F:asparaginase activity"/>
    <property type="evidence" value="ECO:0007669"/>
    <property type="project" value="UniProtKB-UniRule"/>
</dbReference>
<comment type="similarity">
    <text evidence="1">Belongs to the asparaginase 1 family.</text>
</comment>
<protein>
    <recommendedName>
        <fullName evidence="2">asparaginase</fullName>
        <ecNumber evidence="2">3.5.1.1</ecNumber>
    </recommendedName>
</protein>
<evidence type="ECO:0000313" key="10">
    <source>
        <dbReference type="EMBL" id="MBP1327351.1"/>
    </source>
</evidence>
<feature type="active site" description="O-isoaspartyl threonine intermediate" evidence="4">
    <location>
        <position position="19"/>
    </location>
</feature>
<dbReference type="PANTHER" id="PTHR11707">
    <property type="entry name" value="L-ASPARAGINASE"/>
    <property type="match status" value="1"/>
</dbReference>
<dbReference type="InterPro" id="IPR037152">
    <property type="entry name" value="L-asparaginase_N_sf"/>
</dbReference>
<comment type="catalytic activity">
    <reaction evidence="3">
        <text>L-asparagine + H2O = L-aspartate + NH4(+)</text>
        <dbReference type="Rhea" id="RHEA:21016"/>
        <dbReference type="ChEBI" id="CHEBI:15377"/>
        <dbReference type="ChEBI" id="CHEBI:28938"/>
        <dbReference type="ChEBI" id="CHEBI:29991"/>
        <dbReference type="ChEBI" id="CHEBI:58048"/>
        <dbReference type="EC" id="3.5.1.1"/>
    </reaction>
</comment>
<keyword evidence="10" id="KW-0378">Hydrolase</keyword>
<comment type="caution">
    <text evidence="10">The sequence shown here is derived from an EMBL/GenBank/DDBJ whole genome shotgun (WGS) entry which is preliminary data.</text>
</comment>